<keyword evidence="9" id="KW-0934">Plastid</keyword>
<dbReference type="GO" id="GO:0003735">
    <property type="term" value="F:structural constituent of ribosome"/>
    <property type="evidence" value="ECO:0007669"/>
    <property type="project" value="InterPro"/>
</dbReference>
<evidence type="ECO:0000256" key="4">
    <source>
        <dbReference type="ARBA" id="ARBA00022980"/>
    </source>
</evidence>
<keyword evidence="5 6" id="KW-0687">Ribonucleoprotein</keyword>
<dbReference type="GO" id="GO:0019843">
    <property type="term" value="F:rRNA binding"/>
    <property type="evidence" value="ECO:0007669"/>
    <property type="project" value="UniProtKB-UniRule"/>
</dbReference>
<dbReference type="HAMAP" id="MF_00480_B">
    <property type="entry name" value="Ribosomal_uS7_B"/>
    <property type="match status" value="1"/>
</dbReference>
<dbReference type="Gene3D" id="1.10.455.10">
    <property type="entry name" value="Ribosomal protein S7 domain"/>
    <property type="match status" value="1"/>
</dbReference>
<sequence>MSRRKTAKKRIILPDAIYNSKLVSMIINKIMCKGKKTLAEHIFYESMKKVHETTNKDALEVLEKAIENITPNVELKSRRIGGATYQVPTEIKSERGISLALSFLTKSAKKRPGRTMISKLGNELIDAYNNCGNSIKKKDELNKMALANKAFANFKF</sequence>
<dbReference type="EMBL" id="MH898673">
    <property type="protein sequence ID" value="AYQ93690.1"/>
    <property type="molecule type" value="Genomic_DNA"/>
</dbReference>
<dbReference type="GO" id="GO:0009507">
    <property type="term" value="C:chloroplast"/>
    <property type="evidence" value="ECO:0007669"/>
    <property type="project" value="UniProtKB-SubCell"/>
</dbReference>
<dbReference type="GO" id="GO:0006412">
    <property type="term" value="P:translation"/>
    <property type="evidence" value="ECO:0007669"/>
    <property type="project" value="UniProtKB-UniRule"/>
</dbReference>
<proteinExistence type="inferred from homology"/>
<reference evidence="9" key="1">
    <citation type="journal article" date="2018" name="Sci. Rep.">
        <title>Dynamic evolution of inverted repeats in Euglenophyta plastid genomes.</title>
        <authorList>
            <person name="Karnkowska A."/>
            <person name="Bennett M.S."/>
            <person name="Triemer R.E."/>
        </authorList>
    </citation>
    <scope>NUCLEOTIDE SEQUENCE</scope>
</reference>
<comment type="similarity">
    <text evidence="1 6 7">Belongs to the universal ribosomal protein uS7 family.</text>
</comment>
<dbReference type="InterPro" id="IPR036823">
    <property type="entry name" value="Ribosomal_uS7_dom_sf"/>
</dbReference>
<dbReference type="CDD" id="cd14871">
    <property type="entry name" value="uS7_Chloroplast"/>
    <property type="match status" value="1"/>
</dbReference>
<evidence type="ECO:0000259" key="8">
    <source>
        <dbReference type="Pfam" id="PF00177"/>
    </source>
</evidence>
<gene>
    <name evidence="6" type="primary">rps7</name>
</gene>
<keyword evidence="2 6" id="KW-0699">rRNA-binding</keyword>
<dbReference type="PANTHER" id="PTHR11205">
    <property type="entry name" value="RIBOSOMAL PROTEIN S7"/>
    <property type="match status" value="1"/>
</dbReference>
<evidence type="ECO:0000256" key="7">
    <source>
        <dbReference type="RuleBase" id="RU003619"/>
    </source>
</evidence>
<dbReference type="PROSITE" id="PS00052">
    <property type="entry name" value="RIBOSOMAL_S7"/>
    <property type="match status" value="1"/>
</dbReference>
<dbReference type="InterPro" id="IPR020606">
    <property type="entry name" value="Ribosomal_uS7_CS"/>
</dbReference>
<evidence type="ECO:0000256" key="5">
    <source>
        <dbReference type="ARBA" id="ARBA00023274"/>
    </source>
</evidence>
<comment type="function">
    <text evidence="6">One of the primary rRNA binding proteins, it binds directly to 16S rRNA where it nucleates assembly of the head domain of the 30S subunit.</text>
</comment>
<dbReference type="AlphaFoldDB" id="A0A3G3LLV9"/>
<dbReference type="FunFam" id="1.10.455.10:FF:000001">
    <property type="entry name" value="30S ribosomal protein S7"/>
    <property type="match status" value="1"/>
</dbReference>
<comment type="subcellular location">
    <subcellularLocation>
        <location evidence="6">Plastid</location>
        <location evidence="6">Chloroplast</location>
    </subcellularLocation>
</comment>
<protein>
    <recommendedName>
        <fullName evidence="6">Small ribosomal subunit protein uS7c</fullName>
    </recommendedName>
</protein>
<evidence type="ECO:0000313" key="9">
    <source>
        <dbReference type="EMBL" id="AYQ93690.1"/>
    </source>
</evidence>
<evidence type="ECO:0000256" key="2">
    <source>
        <dbReference type="ARBA" id="ARBA00022730"/>
    </source>
</evidence>
<comment type="subunit">
    <text evidence="6">Part of the 30S ribosomal subunit.</text>
</comment>
<keyword evidence="9" id="KW-0150">Chloroplast</keyword>
<dbReference type="SUPFAM" id="SSF47973">
    <property type="entry name" value="Ribosomal protein S7"/>
    <property type="match status" value="1"/>
</dbReference>
<keyword evidence="3 6" id="KW-0694">RNA-binding</keyword>
<name>A0A3G3LLV9_9EUGL</name>
<accession>A0A3G3LLV9</accession>
<dbReference type="NCBIfam" id="TIGR01029">
    <property type="entry name" value="rpsG_bact"/>
    <property type="match status" value="1"/>
</dbReference>
<evidence type="ECO:0000256" key="3">
    <source>
        <dbReference type="ARBA" id="ARBA00022884"/>
    </source>
</evidence>
<organism evidence="9">
    <name type="scientific">Phacus pleuronectes</name>
    <dbReference type="NCBI Taxonomy" id="102908"/>
    <lineage>
        <taxon>Eukaryota</taxon>
        <taxon>Discoba</taxon>
        <taxon>Euglenozoa</taxon>
        <taxon>Euglenida</taxon>
        <taxon>Spirocuta</taxon>
        <taxon>Euglenophyceae</taxon>
        <taxon>Euglenales</taxon>
        <taxon>Phacaceae</taxon>
        <taxon>Phacus</taxon>
    </lineage>
</organism>
<evidence type="ECO:0000256" key="1">
    <source>
        <dbReference type="ARBA" id="ARBA00007151"/>
    </source>
</evidence>
<dbReference type="InterPro" id="IPR023798">
    <property type="entry name" value="Ribosomal_uS7_dom"/>
</dbReference>
<dbReference type="Pfam" id="PF00177">
    <property type="entry name" value="Ribosomal_S7"/>
    <property type="match status" value="1"/>
</dbReference>
<evidence type="ECO:0000256" key="6">
    <source>
        <dbReference type="HAMAP-Rule" id="MF_00480"/>
    </source>
</evidence>
<keyword evidence="4 6" id="KW-0689">Ribosomal protein</keyword>
<dbReference type="GO" id="GO:0015935">
    <property type="term" value="C:small ribosomal subunit"/>
    <property type="evidence" value="ECO:0007669"/>
    <property type="project" value="InterPro"/>
</dbReference>
<dbReference type="InterPro" id="IPR005717">
    <property type="entry name" value="Ribosomal_uS7_bac/org-type"/>
</dbReference>
<dbReference type="PIRSF" id="PIRSF002122">
    <property type="entry name" value="RPS7p_RPS7a_RPS5e_RPS7o"/>
    <property type="match status" value="1"/>
</dbReference>
<dbReference type="InterPro" id="IPR000235">
    <property type="entry name" value="Ribosomal_uS7"/>
</dbReference>
<geneLocation type="chloroplast" evidence="9"/>
<feature type="domain" description="Small ribosomal subunit protein uS7" evidence="8">
    <location>
        <begin position="2"/>
        <end position="149"/>
    </location>
</feature>